<dbReference type="AlphaFoldDB" id="A0A9P9WLF5"/>
<sequence length="110" mass="13001">MANSSKGVSLQVKIYLKPEDLPKFFEHFKPAYDQIIAEPECTFFEMYQSQEEPGTLFWVENWSVSKEWLIQNQFPKEYYKPYFAATDPLHIKPREIQFLDLVPGYSTAKP</sequence>
<organism evidence="2 3">
    <name type="scientific">Neoarthrinium moseri</name>
    <dbReference type="NCBI Taxonomy" id="1658444"/>
    <lineage>
        <taxon>Eukaryota</taxon>
        <taxon>Fungi</taxon>
        <taxon>Dikarya</taxon>
        <taxon>Ascomycota</taxon>
        <taxon>Pezizomycotina</taxon>
        <taxon>Sordariomycetes</taxon>
        <taxon>Xylariomycetidae</taxon>
        <taxon>Amphisphaeriales</taxon>
        <taxon>Apiosporaceae</taxon>
        <taxon>Neoarthrinium</taxon>
    </lineage>
</organism>
<dbReference type="InterPro" id="IPR007138">
    <property type="entry name" value="ABM_dom"/>
</dbReference>
<accession>A0A9P9WLF5</accession>
<dbReference type="Proteomes" id="UP000829685">
    <property type="component" value="Unassembled WGS sequence"/>
</dbReference>
<name>A0A9P9WLF5_9PEZI</name>
<dbReference type="Pfam" id="PF03992">
    <property type="entry name" value="ABM"/>
    <property type="match status" value="1"/>
</dbReference>
<dbReference type="SUPFAM" id="SSF54909">
    <property type="entry name" value="Dimeric alpha+beta barrel"/>
    <property type="match status" value="1"/>
</dbReference>
<dbReference type="EMBL" id="JAFIMR010000015">
    <property type="protein sequence ID" value="KAI1869536.1"/>
    <property type="molecule type" value="Genomic_DNA"/>
</dbReference>
<feature type="domain" description="ABM" evidence="1">
    <location>
        <begin position="8"/>
        <end position="98"/>
    </location>
</feature>
<keyword evidence="3" id="KW-1185">Reference proteome</keyword>
<reference evidence="2" key="1">
    <citation type="submission" date="2021-03" db="EMBL/GenBank/DDBJ databases">
        <title>Revisited historic fungal species revealed as producer of novel bioactive compounds through whole genome sequencing and comparative genomics.</title>
        <authorList>
            <person name="Vignolle G.A."/>
            <person name="Hochenegger N."/>
            <person name="Mach R.L."/>
            <person name="Mach-Aigner A.R."/>
            <person name="Javad Rahimi M."/>
            <person name="Salim K.A."/>
            <person name="Chan C.M."/>
            <person name="Lim L.B.L."/>
            <person name="Cai F."/>
            <person name="Druzhinina I.S."/>
            <person name="U'Ren J.M."/>
            <person name="Derntl C."/>
        </authorList>
    </citation>
    <scope>NUCLEOTIDE SEQUENCE</scope>
    <source>
        <strain evidence="2">TUCIM 5799</strain>
    </source>
</reference>
<proteinExistence type="predicted"/>
<dbReference type="InterPro" id="IPR011008">
    <property type="entry name" value="Dimeric_a/b-barrel"/>
</dbReference>
<dbReference type="Gene3D" id="3.30.70.100">
    <property type="match status" value="1"/>
</dbReference>
<evidence type="ECO:0000259" key="1">
    <source>
        <dbReference type="PROSITE" id="PS51725"/>
    </source>
</evidence>
<gene>
    <name evidence="2" type="ORF">JX265_006626</name>
</gene>
<evidence type="ECO:0000313" key="2">
    <source>
        <dbReference type="EMBL" id="KAI1869536.1"/>
    </source>
</evidence>
<protein>
    <recommendedName>
        <fullName evidence="1">ABM domain-containing protein</fullName>
    </recommendedName>
</protein>
<dbReference type="PROSITE" id="PS51725">
    <property type="entry name" value="ABM"/>
    <property type="match status" value="1"/>
</dbReference>
<evidence type="ECO:0000313" key="3">
    <source>
        <dbReference type="Proteomes" id="UP000829685"/>
    </source>
</evidence>
<comment type="caution">
    <text evidence="2">The sequence shown here is derived from an EMBL/GenBank/DDBJ whole genome shotgun (WGS) entry which is preliminary data.</text>
</comment>